<organism evidence="1 2">
    <name type="scientific">Pleurodeles waltl</name>
    <name type="common">Iberian ribbed newt</name>
    <dbReference type="NCBI Taxonomy" id="8319"/>
    <lineage>
        <taxon>Eukaryota</taxon>
        <taxon>Metazoa</taxon>
        <taxon>Chordata</taxon>
        <taxon>Craniata</taxon>
        <taxon>Vertebrata</taxon>
        <taxon>Euteleostomi</taxon>
        <taxon>Amphibia</taxon>
        <taxon>Batrachia</taxon>
        <taxon>Caudata</taxon>
        <taxon>Salamandroidea</taxon>
        <taxon>Salamandridae</taxon>
        <taxon>Pleurodelinae</taxon>
        <taxon>Pleurodeles</taxon>
    </lineage>
</organism>
<comment type="caution">
    <text evidence="1">The sequence shown here is derived from an EMBL/GenBank/DDBJ whole genome shotgun (WGS) entry which is preliminary data.</text>
</comment>
<dbReference type="EMBL" id="JANPWB010000013">
    <property type="protein sequence ID" value="KAJ1104411.1"/>
    <property type="molecule type" value="Genomic_DNA"/>
</dbReference>
<protein>
    <submittedName>
        <fullName evidence="1">Uncharacterized protein</fullName>
    </submittedName>
</protein>
<sequence length="81" mass="8857">MMCEVSLLCPANATPALLLGGTAEKYRCLTSAPVALRDESAHTLDPKQNVTEAQAYIVQETSLRCEKPHELLVLDPFLCVK</sequence>
<dbReference type="Proteomes" id="UP001066276">
    <property type="component" value="Chromosome 9"/>
</dbReference>
<keyword evidence="2" id="KW-1185">Reference proteome</keyword>
<evidence type="ECO:0000313" key="1">
    <source>
        <dbReference type="EMBL" id="KAJ1104411.1"/>
    </source>
</evidence>
<proteinExistence type="predicted"/>
<evidence type="ECO:0000313" key="2">
    <source>
        <dbReference type="Proteomes" id="UP001066276"/>
    </source>
</evidence>
<reference evidence="1" key="1">
    <citation type="journal article" date="2022" name="bioRxiv">
        <title>Sequencing and chromosome-scale assembly of the giantPleurodeles waltlgenome.</title>
        <authorList>
            <person name="Brown T."/>
            <person name="Elewa A."/>
            <person name="Iarovenko S."/>
            <person name="Subramanian E."/>
            <person name="Araus A.J."/>
            <person name="Petzold A."/>
            <person name="Susuki M."/>
            <person name="Suzuki K.-i.T."/>
            <person name="Hayashi T."/>
            <person name="Toyoda A."/>
            <person name="Oliveira C."/>
            <person name="Osipova E."/>
            <person name="Leigh N.D."/>
            <person name="Simon A."/>
            <person name="Yun M.H."/>
        </authorList>
    </citation>
    <scope>NUCLEOTIDE SEQUENCE</scope>
    <source>
        <strain evidence="1">20211129_DDA</strain>
        <tissue evidence="1">Liver</tissue>
    </source>
</reference>
<gene>
    <name evidence="1" type="ORF">NDU88_001823</name>
</gene>
<accession>A0AAV7MM11</accession>
<name>A0AAV7MM11_PLEWA</name>
<dbReference type="AlphaFoldDB" id="A0AAV7MM11"/>